<evidence type="ECO:0000313" key="1">
    <source>
        <dbReference type="EMBL" id="RHN51892.1"/>
    </source>
</evidence>
<dbReference type="EMBL" id="PSQE01000006">
    <property type="protein sequence ID" value="RHN51892.1"/>
    <property type="molecule type" value="Genomic_DNA"/>
</dbReference>
<reference evidence="2" key="1">
    <citation type="journal article" date="2018" name="Nat. Plants">
        <title>Whole-genome landscape of Medicago truncatula symbiotic genes.</title>
        <authorList>
            <person name="Pecrix Y."/>
            <person name="Staton S.E."/>
            <person name="Sallet E."/>
            <person name="Lelandais-Briere C."/>
            <person name="Moreau S."/>
            <person name="Carrere S."/>
            <person name="Blein T."/>
            <person name="Jardinaud M.F."/>
            <person name="Latrasse D."/>
            <person name="Zouine M."/>
            <person name="Zahm M."/>
            <person name="Kreplak J."/>
            <person name="Mayjonade B."/>
            <person name="Satge C."/>
            <person name="Perez M."/>
            <person name="Cauet S."/>
            <person name="Marande W."/>
            <person name="Chantry-Darmon C."/>
            <person name="Lopez-Roques C."/>
            <person name="Bouchez O."/>
            <person name="Berard A."/>
            <person name="Debelle F."/>
            <person name="Munos S."/>
            <person name="Bendahmane A."/>
            <person name="Berges H."/>
            <person name="Niebel A."/>
            <person name="Buitink J."/>
            <person name="Frugier F."/>
            <person name="Benhamed M."/>
            <person name="Crespi M."/>
            <person name="Gouzy J."/>
            <person name="Gamas P."/>
        </authorList>
    </citation>
    <scope>NUCLEOTIDE SEQUENCE [LARGE SCALE GENOMIC DNA]</scope>
    <source>
        <strain evidence="2">cv. Jemalong A17</strain>
    </source>
</reference>
<organism evidence="1 2">
    <name type="scientific">Medicago truncatula</name>
    <name type="common">Barrel medic</name>
    <name type="synonym">Medicago tribuloides</name>
    <dbReference type="NCBI Taxonomy" id="3880"/>
    <lineage>
        <taxon>Eukaryota</taxon>
        <taxon>Viridiplantae</taxon>
        <taxon>Streptophyta</taxon>
        <taxon>Embryophyta</taxon>
        <taxon>Tracheophyta</taxon>
        <taxon>Spermatophyta</taxon>
        <taxon>Magnoliopsida</taxon>
        <taxon>eudicotyledons</taxon>
        <taxon>Gunneridae</taxon>
        <taxon>Pentapetalae</taxon>
        <taxon>rosids</taxon>
        <taxon>fabids</taxon>
        <taxon>Fabales</taxon>
        <taxon>Fabaceae</taxon>
        <taxon>Papilionoideae</taxon>
        <taxon>50 kb inversion clade</taxon>
        <taxon>NPAAA clade</taxon>
        <taxon>Hologalegina</taxon>
        <taxon>IRL clade</taxon>
        <taxon>Trifolieae</taxon>
        <taxon>Medicago</taxon>
    </lineage>
</organism>
<protein>
    <submittedName>
        <fullName evidence="1">Uncharacterized protein</fullName>
    </submittedName>
</protein>
<accession>A0A396HEX8</accession>
<dbReference type="Proteomes" id="UP000265566">
    <property type="component" value="Chromosome 6"/>
</dbReference>
<name>A0A396HEX8_MEDTR</name>
<proteinExistence type="predicted"/>
<sequence>MFSLDICLIFPCHIFAKFKETNGRADVYVKKDTLVNFLIDPQEGISTLCPANVSVYKDRRKTCMYGLEGVEGGLLTCGIGDWDFCCGICSL</sequence>
<comment type="caution">
    <text evidence="1">The sequence shown here is derived from an EMBL/GenBank/DDBJ whole genome shotgun (WGS) entry which is preliminary data.</text>
</comment>
<dbReference type="Gramene" id="rna36453">
    <property type="protein sequence ID" value="RHN51892.1"/>
    <property type="gene ID" value="gene36453"/>
</dbReference>
<evidence type="ECO:0000313" key="2">
    <source>
        <dbReference type="Proteomes" id="UP000265566"/>
    </source>
</evidence>
<gene>
    <name evidence="1" type="ORF">MtrunA17_Chr6g0474191</name>
</gene>
<dbReference type="AlphaFoldDB" id="A0A396HEX8"/>